<keyword evidence="1" id="KW-0472">Membrane</keyword>
<sequence>MMVHGWLAAPFLIQGAAMLVDEFWFHRRRGLGRWERVGHPLDTLTVLLCYAIALFVPYSPDRLPWYAGCAIFSMLFVTKDEFVHAKACSAEEHWLHALLFGLHPVTLAAAALIWMDLPSGAAAGRGFLAGTFALVMGFGLYQVLYWNFWKARQP</sequence>
<reference evidence="2 3" key="1">
    <citation type="submission" date="2021-03" db="EMBL/GenBank/DDBJ databases">
        <title>Genomic and phenotypic characterization of Chloracidobacterium isolates provides evidence for multiple species.</title>
        <authorList>
            <person name="Saini M.K."/>
            <person name="Costas A.M.G."/>
            <person name="Tank M."/>
            <person name="Bryant D.A."/>
        </authorList>
    </citation>
    <scope>NUCLEOTIDE SEQUENCE [LARGE SCALE GENOMIC DNA]</scope>
    <source>
        <strain evidence="2 3">BV2-C</strain>
    </source>
</reference>
<organism evidence="2 3">
    <name type="scientific">Chloracidobacterium validum</name>
    <dbReference type="NCBI Taxonomy" id="2821543"/>
    <lineage>
        <taxon>Bacteria</taxon>
        <taxon>Pseudomonadati</taxon>
        <taxon>Acidobacteriota</taxon>
        <taxon>Terriglobia</taxon>
        <taxon>Terriglobales</taxon>
        <taxon>Acidobacteriaceae</taxon>
        <taxon>Chloracidobacterium</taxon>
    </lineage>
</organism>
<name>A0ABX8BAK9_9BACT</name>
<feature type="transmembrane region" description="Helical" evidence="1">
    <location>
        <begin position="127"/>
        <end position="148"/>
    </location>
</feature>
<protein>
    <submittedName>
        <fullName evidence="2">Uncharacterized protein</fullName>
    </submittedName>
</protein>
<evidence type="ECO:0000256" key="1">
    <source>
        <dbReference type="SAM" id="Phobius"/>
    </source>
</evidence>
<accession>A0ABX8BAK9</accession>
<dbReference type="Proteomes" id="UP000676506">
    <property type="component" value="Chromosome 1"/>
</dbReference>
<evidence type="ECO:0000313" key="3">
    <source>
        <dbReference type="Proteomes" id="UP000676506"/>
    </source>
</evidence>
<feature type="transmembrane region" description="Helical" evidence="1">
    <location>
        <begin position="94"/>
        <end position="115"/>
    </location>
</feature>
<keyword evidence="3" id="KW-1185">Reference proteome</keyword>
<feature type="transmembrane region" description="Helical" evidence="1">
    <location>
        <begin position="6"/>
        <end position="25"/>
    </location>
</feature>
<proteinExistence type="predicted"/>
<dbReference type="RefSeq" id="WP_211429343.1">
    <property type="nucleotide sequence ID" value="NZ_CP072648.1"/>
</dbReference>
<keyword evidence="1" id="KW-1133">Transmembrane helix</keyword>
<gene>
    <name evidence="2" type="ORF">J8C06_03160</name>
</gene>
<evidence type="ECO:0000313" key="2">
    <source>
        <dbReference type="EMBL" id="QUW03452.1"/>
    </source>
</evidence>
<dbReference type="EMBL" id="CP072648">
    <property type="protein sequence ID" value="QUW03452.1"/>
    <property type="molecule type" value="Genomic_DNA"/>
</dbReference>
<keyword evidence="1" id="KW-0812">Transmembrane</keyword>